<dbReference type="EMBL" id="DSBX01000052">
    <property type="protein sequence ID" value="HDQ98936.1"/>
    <property type="molecule type" value="Genomic_DNA"/>
</dbReference>
<accession>A0A7V0T4T5</accession>
<proteinExistence type="predicted"/>
<comment type="caution">
    <text evidence="2">The sequence shown here is derived from an EMBL/GenBank/DDBJ whole genome shotgun (WGS) entry which is preliminary data.</text>
</comment>
<reference evidence="2" key="1">
    <citation type="journal article" date="2020" name="mSystems">
        <title>Genome- and Community-Level Interaction Insights into Carbon Utilization and Element Cycling Functions of Hydrothermarchaeota in Hydrothermal Sediment.</title>
        <authorList>
            <person name="Zhou Z."/>
            <person name="Liu Y."/>
            <person name="Xu W."/>
            <person name="Pan J."/>
            <person name="Luo Z.H."/>
            <person name="Li M."/>
        </authorList>
    </citation>
    <scope>NUCLEOTIDE SEQUENCE [LARGE SCALE GENOMIC DNA]</scope>
    <source>
        <strain evidence="2">SpSt-1182</strain>
    </source>
</reference>
<feature type="compositionally biased region" description="Basic and acidic residues" evidence="1">
    <location>
        <begin position="75"/>
        <end position="84"/>
    </location>
</feature>
<name>A0A7V0T4T5_UNCW3</name>
<sequence>MGEYMAIAGRFRGDQLALLLDEMAATADGQSCAEWGVAYCHGTLLEILRGVSRALSSEREASGVLGQPDAGPDPSSRKVDDSRATQRGLQPAGPEARAVSRTDFGGLREIKTDVAIAYLSFAGEPVSRQPLLRREAVRSQAFCAPGRLKDPHALSIGQRFTRTDDPVERFFLHVVDSCEEGDPISSVTAMHERLAGEPDQRFMLLNTKRLVVSTWCAGAVPAQATPLGGAGEHQPEEPVLWLGRAAQVRVLAPRRLAAAGDMKWEPLPASTVLAFARRRYEAGQPD</sequence>
<evidence type="ECO:0000313" key="2">
    <source>
        <dbReference type="EMBL" id="HDQ98936.1"/>
    </source>
</evidence>
<dbReference type="Proteomes" id="UP000885672">
    <property type="component" value="Unassembled WGS sequence"/>
</dbReference>
<evidence type="ECO:0000256" key="1">
    <source>
        <dbReference type="SAM" id="MobiDB-lite"/>
    </source>
</evidence>
<organism evidence="2">
    <name type="scientific">candidate division WOR-3 bacterium</name>
    <dbReference type="NCBI Taxonomy" id="2052148"/>
    <lineage>
        <taxon>Bacteria</taxon>
        <taxon>Bacteria division WOR-3</taxon>
    </lineage>
</organism>
<gene>
    <name evidence="2" type="ORF">ENN51_01420</name>
</gene>
<dbReference type="AlphaFoldDB" id="A0A7V0T4T5"/>
<protein>
    <submittedName>
        <fullName evidence="2">Uncharacterized protein</fullName>
    </submittedName>
</protein>
<feature type="region of interest" description="Disordered" evidence="1">
    <location>
        <begin position="59"/>
        <end position="98"/>
    </location>
</feature>